<dbReference type="MEROPS" id="A01.019"/>
<dbReference type="InterPro" id="IPR034164">
    <property type="entry name" value="Pepsin-like_dom"/>
</dbReference>
<evidence type="ECO:0000313" key="8">
    <source>
        <dbReference type="Proteomes" id="UP000054317"/>
    </source>
</evidence>
<dbReference type="AlphaFoldDB" id="R7S7Q2"/>
<dbReference type="PANTHER" id="PTHR47966:SF51">
    <property type="entry name" value="BETA-SITE APP-CLEAVING ENZYME, ISOFORM A-RELATED"/>
    <property type="match status" value="1"/>
</dbReference>
<dbReference type="Proteomes" id="UP000054317">
    <property type="component" value="Unassembled WGS sequence"/>
</dbReference>
<dbReference type="Gene3D" id="2.40.70.10">
    <property type="entry name" value="Acid Proteases"/>
    <property type="match status" value="2"/>
</dbReference>
<evidence type="ECO:0000256" key="2">
    <source>
        <dbReference type="ARBA" id="ARBA00022750"/>
    </source>
</evidence>
<dbReference type="GO" id="GO:0006508">
    <property type="term" value="P:proteolysis"/>
    <property type="evidence" value="ECO:0007669"/>
    <property type="project" value="UniProtKB-KW"/>
</dbReference>
<proteinExistence type="inferred from homology"/>
<protein>
    <submittedName>
        <fullName evidence="7">Aspartic proteinase</fullName>
    </submittedName>
</protein>
<dbReference type="SUPFAM" id="SSF50630">
    <property type="entry name" value="Acid proteases"/>
    <property type="match status" value="1"/>
</dbReference>
<name>R7S7Q2_TRAVS</name>
<dbReference type="InterPro" id="IPR001461">
    <property type="entry name" value="Aspartic_peptidase_A1"/>
</dbReference>
<sequence>MLARLLPIVALAVAAVVAKPVVIRDSPITLAVARRFNATAAPNILKADQARAKALKQQAQGKHTSLKAAQAALPVTNGAVTYTASVGVGEPATQYDLIVDTGSSNTWVGAGIDYVQTSSSVDTGDEVEVSYGSGIFFGEEFLDTVTLGSLVIPNQSIGVSEFAIGFDGVDGILGLGPVDLTQGTTSSGGEIPTVLDNAFALGLIDAELVGISFEPTTELSTTNGELTFGGTDSSKYTGDIAYVPVTSTSPASFYVGIDQTITYGSAATPILPLTAGITDTGTTLVLIASDAFSAYQTATGGVPDNNTGLLKITADQFAALESLFFNIGDNTYEFTANAQIWPRALNTAIGGDADSIYLIVADIGSNSGEGLDFIDGFTFLERFYNVWDVANAQVGFATTSFTTATTN</sequence>
<dbReference type="GeneID" id="19410083"/>
<evidence type="ECO:0000256" key="1">
    <source>
        <dbReference type="ARBA" id="ARBA00007447"/>
    </source>
</evidence>
<evidence type="ECO:0000256" key="5">
    <source>
        <dbReference type="SAM" id="SignalP"/>
    </source>
</evidence>
<dbReference type="GO" id="GO:0004190">
    <property type="term" value="F:aspartic-type endopeptidase activity"/>
    <property type="evidence" value="ECO:0007669"/>
    <property type="project" value="UniProtKB-KW"/>
</dbReference>
<feature type="active site" evidence="3">
    <location>
        <position position="100"/>
    </location>
</feature>
<dbReference type="PANTHER" id="PTHR47966">
    <property type="entry name" value="BETA-SITE APP-CLEAVING ENZYME, ISOFORM A-RELATED"/>
    <property type="match status" value="1"/>
</dbReference>
<feature type="domain" description="Peptidase A1" evidence="6">
    <location>
        <begin position="82"/>
        <end position="397"/>
    </location>
</feature>
<feature type="signal peptide" evidence="5">
    <location>
        <begin position="1"/>
        <end position="18"/>
    </location>
</feature>
<comment type="similarity">
    <text evidence="1 4">Belongs to the peptidase A1 family.</text>
</comment>
<evidence type="ECO:0000256" key="4">
    <source>
        <dbReference type="RuleBase" id="RU000454"/>
    </source>
</evidence>
<feature type="chain" id="PRO_5004455565" evidence="5">
    <location>
        <begin position="19"/>
        <end position="407"/>
    </location>
</feature>
<keyword evidence="4" id="KW-0378">Hydrolase</keyword>
<keyword evidence="4" id="KW-0645">Protease</keyword>
<dbReference type="EMBL" id="JH711797">
    <property type="protein sequence ID" value="EIW52036.1"/>
    <property type="molecule type" value="Genomic_DNA"/>
</dbReference>
<dbReference type="KEGG" id="tvs:TRAVEDRAFT_156706"/>
<feature type="active site" evidence="3">
    <location>
        <position position="279"/>
    </location>
</feature>
<evidence type="ECO:0000256" key="3">
    <source>
        <dbReference type="PIRSR" id="PIRSR601461-1"/>
    </source>
</evidence>
<dbReference type="CDD" id="cd05471">
    <property type="entry name" value="pepsin_like"/>
    <property type="match status" value="1"/>
</dbReference>
<dbReference type="PRINTS" id="PR00792">
    <property type="entry name" value="PEPSIN"/>
</dbReference>
<dbReference type="OMA" id="ERFYNVW"/>
<gene>
    <name evidence="7" type="ORF">TRAVEDRAFT_156706</name>
</gene>
<dbReference type="OrthoDB" id="660550at2759"/>
<dbReference type="InterPro" id="IPR021109">
    <property type="entry name" value="Peptidase_aspartic_dom_sf"/>
</dbReference>
<keyword evidence="8" id="KW-1185">Reference proteome</keyword>
<evidence type="ECO:0000259" key="6">
    <source>
        <dbReference type="PROSITE" id="PS51767"/>
    </source>
</evidence>
<dbReference type="RefSeq" id="XP_008045137.1">
    <property type="nucleotide sequence ID" value="XM_008046946.1"/>
</dbReference>
<dbReference type="PROSITE" id="PS00141">
    <property type="entry name" value="ASP_PROTEASE"/>
    <property type="match status" value="1"/>
</dbReference>
<keyword evidence="2 4" id="KW-0064">Aspartyl protease</keyword>
<dbReference type="PROSITE" id="PS51767">
    <property type="entry name" value="PEPTIDASE_A1"/>
    <property type="match status" value="1"/>
</dbReference>
<reference evidence="8" key="1">
    <citation type="journal article" date="2012" name="Science">
        <title>The Paleozoic origin of enzymatic lignin decomposition reconstructed from 31 fungal genomes.</title>
        <authorList>
            <person name="Floudas D."/>
            <person name="Binder M."/>
            <person name="Riley R."/>
            <person name="Barry K."/>
            <person name="Blanchette R.A."/>
            <person name="Henrissat B."/>
            <person name="Martinez A.T."/>
            <person name="Otillar R."/>
            <person name="Spatafora J.W."/>
            <person name="Yadav J.S."/>
            <person name="Aerts A."/>
            <person name="Benoit I."/>
            <person name="Boyd A."/>
            <person name="Carlson A."/>
            <person name="Copeland A."/>
            <person name="Coutinho P.M."/>
            <person name="de Vries R.P."/>
            <person name="Ferreira P."/>
            <person name="Findley K."/>
            <person name="Foster B."/>
            <person name="Gaskell J."/>
            <person name="Glotzer D."/>
            <person name="Gorecki P."/>
            <person name="Heitman J."/>
            <person name="Hesse C."/>
            <person name="Hori C."/>
            <person name="Igarashi K."/>
            <person name="Jurgens J.A."/>
            <person name="Kallen N."/>
            <person name="Kersten P."/>
            <person name="Kohler A."/>
            <person name="Kuees U."/>
            <person name="Kumar T.K.A."/>
            <person name="Kuo A."/>
            <person name="LaButti K."/>
            <person name="Larrondo L.F."/>
            <person name="Lindquist E."/>
            <person name="Ling A."/>
            <person name="Lombard V."/>
            <person name="Lucas S."/>
            <person name="Lundell T."/>
            <person name="Martin R."/>
            <person name="McLaughlin D.J."/>
            <person name="Morgenstern I."/>
            <person name="Morin E."/>
            <person name="Murat C."/>
            <person name="Nagy L.G."/>
            <person name="Nolan M."/>
            <person name="Ohm R.A."/>
            <person name="Patyshakuliyeva A."/>
            <person name="Rokas A."/>
            <person name="Ruiz-Duenas F.J."/>
            <person name="Sabat G."/>
            <person name="Salamov A."/>
            <person name="Samejima M."/>
            <person name="Schmutz J."/>
            <person name="Slot J.C."/>
            <person name="St John F."/>
            <person name="Stenlid J."/>
            <person name="Sun H."/>
            <person name="Sun S."/>
            <person name="Syed K."/>
            <person name="Tsang A."/>
            <person name="Wiebenga A."/>
            <person name="Young D."/>
            <person name="Pisabarro A."/>
            <person name="Eastwood D.C."/>
            <person name="Martin F."/>
            <person name="Cullen D."/>
            <person name="Grigoriev I.V."/>
            <person name="Hibbett D.S."/>
        </authorList>
    </citation>
    <scope>NUCLEOTIDE SEQUENCE [LARGE SCALE GENOMIC DNA]</scope>
    <source>
        <strain evidence="8">FP-101664</strain>
    </source>
</reference>
<organism evidence="7 8">
    <name type="scientific">Trametes versicolor (strain FP-101664)</name>
    <name type="common">White-rot fungus</name>
    <name type="synonym">Coriolus versicolor</name>
    <dbReference type="NCBI Taxonomy" id="717944"/>
    <lineage>
        <taxon>Eukaryota</taxon>
        <taxon>Fungi</taxon>
        <taxon>Dikarya</taxon>
        <taxon>Basidiomycota</taxon>
        <taxon>Agaricomycotina</taxon>
        <taxon>Agaricomycetes</taxon>
        <taxon>Polyporales</taxon>
        <taxon>Polyporaceae</taxon>
        <taxon>Trametes</taxon>
    </lineage>
</organism>
<evidence type="ECO:0000313" key="7">
    <source>
        <dbReference type="EMBL" id="EIW52036.1"/>
    </source>
</evidence>
<accession>R7S7Q2</accession>
<dbReference type="InterPro" id="IPR001969">
    <property type="entry name" value="Aspartic_peptidase_AS"/>
</dbReference>
<keyword evidence="5" id="KW-0732">Signal</keyword>
<dbReference type="Pfam" id="PF00026">
    <property type="entry name" value="Asp"/>
    <property type="match status" value="1"/>
</dbReference>
<dbReference type="InterPro" id="IPR033121">
    <property type="entry name" value="PEPTIDASE_A1"/>
</dbReference>